<evidence type="ECO:0000313" key="1">
    <source>
        <dbReference type="EMBL" id="BAM81812.1"/>
    </source>
</evidence>
<dbReference type="Proteomes" id="UP000007014">
    <property type="component" value="Chromosome 16"/>
</dbReference>
<keyword evidence="2" id="KW-1185">Reference proteome</keyword>
<dbReference type="GeneID" id="16996125"/>
<reference evidence="1 2" key="2">
    <citation type="journal article" date="2007" name="BMC Biol.">
        <title>A 100%-complete sequence reveals unusually simple genomic features in the hot-spring red alga Cyanidioschyzon merolae.</title>
        <authorList>
            <person name="Nozaki H."/>
            <person name="Takano H."/>
            <person name="Misumi O."/>
            <person name="Terasawa K."/>
            <person name="Matsuzaki M."/>
            <person name="Maruyama S."/>
            <person name="Nishida K."/>
            <person name="Yagisawa F."/>
            <person name="Yoshida Y."/>
            <person name="Fujiwara T."/>
            <person name="Takio S."/>
            <person name="Tamura K."/>
            <person name="Chung S.J."/>
            <person name="Nakamura S."/>
            <person name="Kuroiwa H."/>
            <person name="Tanaka K."/>
            <person name="Sato N."/>
            <person name="Kuroiwa T."/>
        </authorList>
    </citation>
    <scope>NUCLEOTIDE SEQUENCE [LARGE SCALE GENOMIC DNA]</scope>
    <source>
        <strain evidence="1 2">10D</strain>
    </source>
</reference>
<protein>
    <submittedName>
        <fullName evidence="1">Uncharacterized protein</fullName>
    </submittedName>
</protein>
<accession>M1VFQ9</accession>
<reference evidence="1 2" key="1">
    <citation type="journal article" date="2004" name="Nature">
        <title>Genome sequence of the ultrasmall unicellular red alga Cyanidioschyzon merolae 10D.</title>
        <authorList>
            <person name="Matsuzaki M."/>
            <person name="Misumi O."/>
            <person name="Shin-i T."/>
            <person name="Maruyama S."/>
            <person name="Takahara M."/>
            <person name="Miyagishima S."/>
            <person name="Mori T."/>
            <person name="Nishida K."/>
            <person name="Yagisawa F."/>
            <person name="Nishida K."/>
            <person name="Yoshida Y."/>
            <person name="Nishimura Y."/>
            <person name="Nakao S."/>
            <person name="Kobayashi T."/>
            <person name="Momoyama Y."/>
            <person name="Higashiyama T."/>
            <person name="Minoda A."/>
            <person name="Sano M."/>
            <person name="Nomoto H."/>
            <person name="Oishi K."/>
            <person name="Hayashi H."/>
            <person name="Ohta F."/>
            <person name="Nishizaka S."/>
            <person name="Haga S."/>
            <person name="Miura S."/>
            <person name="Morishita T."/>
            <person name="Kabeya Y."/>
            <person name="Terasawa K."/>
            <person name="Suzuki Y."/>
            <person name="Ishii Y."/>
            <person name="Asakawa S."/>
            <person name="Takano H."/>
            <person name="Ohta N."/>
            <person name="Kuroiwa H."/>
            <person name="Tanaka K."/>
            <person name="Shimizu N."/>
            <person name="Sugano S."/>
            <person name="Sato N."/>
            <person name="Nozaki H."/>
            <person name="Ogasawara N."/>
            <person name="Kohara Y."/>
            <person name="Kuroiwa T."/>
        </authorList>
    </citation>
    <scope>NUCLEOTIDE SEQUENCE [LARGE SCALE GENOMIC DNA]</scope>
    <source>
        <strain evidence="1 2">10D</strain>
    </source>
</reference>
<dbReference type="EMBL" id="AP006498">
    <property type="protein sequence ID" value="BAM81812.1"/>
    <property type="molecule type" value="Genomic_DNA"/>
</dbReference>
<sequence length="381" mass="43276">MKCPYLLCSSRLEGTELLAELLDGEETYRFRALVRDPSSIVLENCDFWIAASQTEVLFVDAAEVSAALADISYQPGGSCWNEIIGAGESSTDLSSVSAASVSRLLSRVRHFLRPSTHEAGCSGTSVEQAAKQPQEGVCTAKRKVVLCQIPLSFVSQNATSSISNEFEFRTRLGRKLPLLSDSTLLHVLAELEWFIYREFYPQCPVFTDEVPGHFDKHGHFFPMDTFAVIWVPDTNSAIRMLEQFSSAKLSCRVRESETRDHQQFLDWRFRALIVRSRTARPETAANRADDNNRTLKIDSRTLAKTPGIGLRRLRTLEEQPVLIPFRLLERDTDEIDQLTEEEMIIIVGLRRFLTQNLFPEAESATSLLHLDFISHRRLWFE</sequence>
<name>M1VFQ9_CYAM1</name>
<organism evidence="1 2">
    <name type="scientific">Cyanidioschyzon merolae (strain NIES-3377 / 10D)</name>
    <name type="common">Unicellular red alga</name>
    <dbReference type="NCBI Taxonomy" id="280699"/>
    <lineage>
        <taxon>Eukaryota</taxon>
        <taxon>Rhodophyta</taxon>
        <taxon>Bangiophyceae</taxon>
        <taxon>Cyanidiales</taxon>
        <taxon>Cyanidiaceae</taxon>
        <taxon>Cyanidioschyzon</taxon>
    </lineage>
</organism>
<dbReference type="HOGENOM" id="CLU_726396_0_0_1"/>
<dbReference type="OrthoDB" id="10599669at2759"/>
<dbReference type="RefSeq" id="XP_005537848.1">
    <property type="nucleotide sequence ID" value="XM_005537791.1"/>
</dbReference>
<gene>
    <name evidence="1" type="ORF">CYME_CMP182C</name>
</gene>
<proteinExistence type="predicted"/>
<dbReference type="KEGG" id="cme:CYME_CMP182C"/>
<dbReference type="Gramene" id="CMP182CT">
    <property type="protein sequence ID" value="CMP182CT"/>
    <property type="gene ID" value="CMP182C"/>
</dbReference>
<evidence type="ECO:0000313" key="2">
    <source>
        <dbReference type="Proteomes" id="UP000007014"/>
    </source>
</evidence>
<dbReference type="AlphaFoldDB" id="M1VFQ9"/>